<sequence length="174" mass="19841">MELINFLIITIFELYLMVVILRVWLQAARADFYNPLSQFVVTITDPLVKPLRRIIPTVGVWDLATLLLVFVVSLAKFVTLSAVHGYPFIWIDLLYLAVMSAIGQFLWLLFWIVLIRALLSWFAQGYNPMTALLAQLTEPFLAPIRRIIPPMGGLDLSVLVLIIVIQALMIVFRV</sequence>
<dbReference type="GO" id="GO:0016020">
    <property type="term" value="C:membrane"/>
    <property type="evidence" value="ECO:0007669"/>
    <property type="project" value="InterPro"/>
</dbReference>
<feature type="transmembrane region" description="Helical" evidence="2">
    <location>
        <begin position="6"/>
        <end position="25"/>
    </location>
</feature>
<keyword evidence="2" id="KW-0472">Membrane</keyword>
<gene>
    <name evidence="3" type="ORF">IDAT_07040</name>
</gene>
<dbReference type="OrthoDB" id="9806665at2"/>
<dbReference type="eggNOG" id="COG0762">
    <property type="taxonomic scope" value="Bacteria"/>
</dbReference>
<dbReference type="PANTHER" id="PTHR33219:SF14">
    <property type="entry name" value="PROTEIN COFACTOR ASSEMBLY OF COMPLEX C SUBUNIT B CCB3, CHLOROPLASTIC-RELATED"/>
    <property type="match status" value="1"/>
</dbReference>
<proteinExistence type="inferred from homology"/>
<protein>
    <submittedName>
        <fullName evidence="3">Membrane protein</fullName>
    </submittedName>
</protein>
<comment type="caution">
    <text evidence="3">The sequence shown here is derived from an EMBL/GenBank/DDBJ whole genome shotgun (WGS) entry which is preliminary data.</text>
</comment>
<name>A0A094ISZ7_9GAMM</name>
<dbReference type="PANTHER" id="PTHR33219">
    <property type="entry name" value="YLMG HOMOLOG PROTEIN 2, CHLOROPLASTIC"/>
    <property type="match status" value="1"/>
</dbReference>
<evidence type="ECO:0000256" key="2">
    <source>
        <dbReference type="SAM" id="Phobius"/>
    </source>
</evidence>
<evidence type="ECO:0000313" key="3">
    <source>
        <dbReference type="EMBL" id="KFZ28944.1"/>
    </source>
</evidence>
<dbReference type="RefSeq" id="WP_034732222.1">
    <property type="nucleotide sequence ID" value="NZ_JPIN01000006.1"/>
</dbReference>
<accession>A0A094ISZ7</accession>
<keyword evidence="4" id="KW-1185">Reference proteome</keyword>
<dbReference type="STRING" id="1517416.IDAT_07040"/>
<dbReference type="Pfam" id="PF02325">
    <property type="entry name" value="CCB3_YggT"/>
    <property type="match status" value="2"/>
</dbReference>
<reference evidence="3 4" key="1">
    <citation type="submission" date="2014-06" db="EMBL/GenBank/DDBJ databases">
        <title>Draft genome sequence of Idiomarina sp. MCCC 1A10513.</title>
        <authorList>
            <person name="Du J."/>
            <person name="Lai Q."/>
            <person name="Shao Z."/>
        </authorList>
    </citation>
    <scope>NUCLEOTIDE SEQUENCE [LARGE SCALE GENOMIC DNA]</scope>
    <source>
        <strain evidence="3 4">MCCC 1A10513</strain>
    </source>
</reference>
<evidence type="ECO:0000313" key="4">
    <source>
        <dbReference type="Proteomes" id="UP000053718"/>
    </source>
</evidence>
<feature type="transmembrane region" description="Helical" evidence="2">
    <location>
        <begin position="94"/>
        <end position="119"/>
    </location>
</feature>
<dbReference type="EMBL" id="JPIN01000006">
    <property type="protein sequence ID" value="KFZ28944.1"/>
    <property type="molecule type" value="Genomic_DNA"/>
</dbReference>
<dbReference type="Proteomes" id="UP000053718">
    <property type="component" value="Unassembled WGS sequence"/>
</dbReference>
<comment type="similarity">
    <text evidence="1">Belongs to the YggT family.</text>
</comment>
<feature type="transmembrane region" description="Helical" evidence="2">
    <location>
        <begin position="59"/>
        <end position="82"/>
    </location>
</feature>
<keyword evidence="2" id="KW-1133">Transmembrane helix</keyword>
<dbReference type="InterPro" id="IPR003425">
    <property type="entry name" value="CCB3/YggT"/>
</dbReference>
<dbReference type="AlphaFoldDB" id="A0A094ISZ7"/>
<keyword evidence="2" id="KW-0812">Transmembrane</keyword>
<feature type="transmembrane region" description="Helical" evidence="2">
    <location>
        <begin position="153"/>
        <end position="172"/>
    </location>
</feature>
<organism evidence="3 4">
    <name type="scientific">Pseudidiomarina atlantica</name>
    <dbReference type="NCBI Taxonomy" id="1517416"/>
    <lineage>
        <taxon>Bacteria</taxon>
        <taxon>Pseudomonadati</taxon>
        <taxon>Pseudomonadota</taxon>
        <taxon>Gammaproteobacteria</taxon>
        <taxon>Alteromonadales</taxon>
        <taxon>Idiomarinaceae</taxon>
        <taxon>Pseudidiomarina</taxon>
    </lineage>
</organism>
<evidence type="ECO:0000256" key="1">
    <source>
        <dbReference type="ARBA" id="ARBA00010894"/>
    </source>
</evidence>